<dbReference type="InterPro" id="IPR049241">
    <property type="entry name" value="DUF6876"/>
</dbReference>
<proteinExistence type="predicted"/>
<protein>
    <recommendedName>
        <fullName evidence="1">DUF6876 domain-containing protein</fullName>
    </recommendedName>
</protein>
<dbReference type="EMBL" id="AP018205">
    <property type="protein sequence ID" value="BAY59605.1"/>
    <property type="molecule type" value="Genomic_DNA"/>
</dbReference>
<dbReference type="Pfam" id="PF21781">
    <property type="entry name" value="DUF6876"/>
    <property type="match status" value="1"/>
</dbReference>
<dbReference type="Proteomes" id="UP000217895">
    <property type="component" value="Plasmid Plasmid2 dna"/>
</dbReference>
<name>A0A1Z4JS73_LEPBY</name>
<organism evidence="2 3">
    <name type="scientific">Leptolyngbya boryana NIES-2135</name>
    <dbReference type="NCBI Taxonomy" id="1973484"/>
    <lineage>
        <taxon>Bacteria</taxon>
        <taxon>Bacillati</taxon>
        <taxon>Cyanobacteriota</taxon>
        <taxon>Cyanophyceae</taxon>
        <taxon>Leptolyngbyales</taxon>
        <taxon>Leptolyngbyaceae</taxon>
        <taxon>Leptolyngbya group</taxon>
        <taxon>Leptolyngbya</taxon>
    </lineage>
</organism>
<keyword evidence="2" id="KW-0614">Plasmid</keyword>
<evidence type="ECO:0000313" key="3">
    <source>
        <dbReference type="Proteomes" id="UP000217895"/>
    </source>
</evidence>
<accession>A0A1Z4JS73</accession>
<sequence>MKTKEQKQRELQHLAEFIGNEIYYRYNPHLFPNLLLTDGVRFLAETAQCFWLLDTIALLQKHPAICNHPQLQQIQFWTLQVDENESATLRCEQDTDEVVYQEKLEWTDFPLRIQRLWVCLENKLVVIMLPTEY</sequence>
<gene>
    <name evidence="2" type="ORF">NIES2135_64820</name>
</gene>
<keyword evidence="3" id="KW-1185">Reference proteome</keyword>
<reference evidence="2 3" key="1">
    <citation type="submission" date="2017-06" db="EMBL/GenBank/DDBJ databases">
        <title>Genome sequencing of cyanobaciteial culture collection at National Institute for Environmental Studies (NIES).</title>
        <authorList>
            <person name="Hirose Y."/>
            <person name="Shimura Y."/>
            <person name="Fujisawa T."/>
            <person name="Nakamura Y."/>
            <person name="Kawachi M."/>
        </authorList>
    </citation>
    <scope>NUCLEOTIDE SEQUENCE [LARGE SCALE GENOMIC DNA]</scope>
    <source>
        <strain evidence="2 3">NIES-2135</strain>
        <plasmid evidence="3">Plasmid Plasmid2 dna</plasmid>
    </source>
</reference>
<dbReference type="AlphaFoldDB" id="A0A1Z4JS73"/>
<evidence type="ECO:0000259" key="1">
    <source>
        <dbReference type="Pfam" id="PF21781"/>
    </source>
</evidence>
<geneLocation type="plasmid" evidence="2">
    <name>plasmid2</name>
</geneLocation>
<evidence type="ECO:0000313" key="2">
    <source>
        <dbReference type="EMBL" id="BAY59605.1"/>
    </source>
</evidence>
<feature type="domain" description="DUF6876" evidence="1">
    <location>
        <begin position="11"/>
        <end position="133"/>
    </location>
</feature>